<feature type="region of interest" description="Disordered" evidence="1">
    <location>
        <begin position="1630"/>
        <end position="1657"/>
    </location>
</feature>
<feature type="region of interest" description="Disordered" evidence="1">
    <location>
        <begin position="388"/>
        <end position="441"/>
    </location>
</feature>
<evidence type="ECO:0000259" key="3">
    <source>
        <dbReference type="PROSITE" id="PS50828"/>
    </source>
</evidence>
<evidence type="ECO:0000259" key="2">
    <source>
        <dbReference type="PROSITE" id="PS50112"/>
    </source>
</evidence>
<feature type="compositionally biased region" description="Basic and acidic residues" evidence="1">
    <location>
        <begin position="1033"/>
        <end position="1044"/>
    </location>
</feature>
<sequence length="2141" mass="243758">MFFRILHSSIQDSNSIEFDDNETSHSSNAQAMVQGELRTNGNEVSSKKPKRARQTHSEIERRRREKMNRYIEDITRQLRIEHNKRLDKTTVLRAAIDTLKSSKVGQVFYDIIHLDDIELVKEQLEFKNGIKNTCTNDKKQFVVIDFVGYIKRLPLAIAQDQRHSSNDSSANRLPTNSQDLSTCLLAVGSIPSSQQEQNDNEEDEDIELELISKLNMEGKFIYVEQTCYTIFGYVSQELIGSPLLQHIHIHDQESIKTLFKNACMNGQKLMSDIYRFCSKDGNSYVNIRTVFEPFLNPWNNKIEMVIARHMTNCLSALVLVVPSTIEDLTLPLPSLLTPSKECSFENLENNHKQLDEETTVRKAPCIQIENIQYNSDNSITLNNENTTKQEQVTSDNDSQTPFNDNKISISGDINAKSPTNSQNEIDNDNDYQHETDQNVNSSSVLVETTNDSDKTENVNAESCVTVISEYDLPQEYLYDIIINEKQQQQESKTDVPLKTSPSTPPNNNINRSETLKSTQLPNKLFQRSSSYNNYYQTHFQQQQHPYFYYQSPPLPTASLDINLRRQSSREQLPPPPPLMFISPTSRSTDSSTALPTNLPPRLRQTSYNEDENNIRAEQQQQTAVGRQRRSILTRLINFLPHPPQPLMSAPPPPGLLFPFHPVFHPSQPPTHIAYNISSPPINGSTRAFGPEDYLQYQPQPLTSSLLPQFNSASLLNPDAPEWVPSLPTANLNELPTNTTTDIAVNQETFPELKSTVEQLQTDTGNEKNNQTDNETRTTTDHEKGLTTMISTSPVNLPLPSASSSSSQESTTLVKVVNKNLDSQSENHIKSSFTISYSDIIAAQTSQDNQQHPTRQSTFNKTKMNNNNNNYRRQPQHLALPPRDRQRQWFGSANPSNNNNNNNTRHQSNTTSLNNKKNEKENGVQVQHPPNDWIEVRSKNKKKFDRTGSGIEDFWKMDNEQPQQLSLRTETVDTFQLISSTEKEPSALLSAELNNIVVVSKTSTKLSDEEKSVSHCSSSNITSEDEQEQLEVVKNGEKEENKQEDISEEMTVIDYDRQTIQNVKKMLENGGKLLIIMRGCPGSGKSTLAKRLLNGFDGVILSTDDYFKQNDQYTFDANRLDEAHKFNWRRASESLKSSKKLIIIDNTNTTSWEMRPYAAMGKEAGYNVLIVEPHTPWKFKARELFKRNTHNVPLRRIKDMLIRFEHNVNVKSLLERVSSVVSTTVIQSHEIQIPLPQRTLIQRNYSSTTTTVNTVVTNSTETIPTQEAILNDVKLCIDDMILFITSTFYQTIVLASTASSTTPTSTAPSPSQPTSPQMCSISCYDYPLNSTTPISLTSTPLTPHHRFHRSLSSRFSTSTTISIQDGEHILRLPTATFPRCEPLPLKTKKKNRNKKSVVAINENINNNNNVVQPQQAESNQSSEQQQHYDVFVQEDFADQCLVVDESNQNETVEDKNKSTTTSNNWLNNFSQHGIQVNTQIGEKFSPLPSTNVKKELVNIIHNELNTYDQQQTKPTKLLADISIQCSQDEILDTLQNLSSEYPILIGSMIPIASLSNNTCATVTFLPGLYECGIQVDLSDGNDDPLSYLNSLYSSKINTELILQFYELCNCDLQWTKSQLDEYLVHLHPQSQMMQSPKSNTGETNYDSSIETTNRQQQQRRQRSLVSLKQCCLDVLNEWDSSIKENDPNFDTNSISELLEDINDDDDQLLVDCLNDFTVSSIPNNSNSEQEHIHFLDPKHLLIPSTIVNTMEEIYGKLPRDQSLSTHHLTMGTDGYQDGILLPFDDDLAITLYQAMQRHILKSDTNNVSSLIDVSQEQVQQNTSKNAKKLLKKQQKQQNSQWNNKNTVENEYDEHMKAINTNIPSLKQIIAEEQRAEKKHQEQQMERKRRLPYEIDYASGVKLKRLEEQFPQFSPDLIYEIFRENESNYDLTLTCIASMLYENVTITKSPSIISSKPIRSSLLPHSHDDTSTTISTGTITGQLIQPVNETYQELRADALKHGQIRKQMYKKAHEANKHGMIGVVSFYIDKASEHLKLMKRSNQIAYEKLSEYRRQQFYQTHQLDLHGLHCDEALHLLQRIIQENNNSNSKKNKFEIITGWGKNSSYGGGDGKIRTTIINYLKSKNYSFSEPHKGIILLQLPRN</sequence>
<dbReference type="Gene3D" id="3.30.450.20">
    <property type="entry name" value="PAS domain"/>
    <property type="match status" value="1"/>
</dbReference>
<feature type="compositionally biased region" description="Basic residues" evidence="1">
    <location>
        <begin position="1824"/>
        <end position="1833"/>
    </location>
</feature>
<name>A0A8S2H0L6_9BILA</name>
<dbReference type="InterPro" id="IPR035965">
    <property type="entry name" value="PAS-like_dom_sf"/>
</dbReference>
<feature type="region of interest" description="Disordered" evidence="1">
    <location>
        <begin position="1821"/>
        <end position="1843"/>
    </location>
</feature>
<feature type="region of interest" description="Disordered" evidence="1">
    <location>
        <begin position="844"/>
        <end position="929"/>
    </location>
</feature>
<feature type="region of interest" description="Disordered" evidence="1">
    <location>
        <begin position="566"/>
        <end position="603"/>
    </location>
</feature>
<feature type="compositionally biased region" description="Polar residues" evidence="1">
    <location>
        <begin position="1630"/>
        <end position="1652"/>
    </location>
</feature>
<dbReference type="PROSITE" id="PS50888">
    <property type="entry name" value="BHLH"/>
    <property type="match status" value="1"/>
</dbReference>
<evidence type="ECO:0000313" key="5">
    <source>
        <dbReference type="EMBL" id="CAF0803151.1"/>
    </source>
</evidence>
<dbReference type="Proteomes" id="UP000682733">
    <property type="component" value="Unassembled WGS sequence"/>
</dbReference>
<dbReference type="GO" id="GO:0004519">
    <property type="term" value="F:endonuclease activity"/>
    <property type="evidence" value="ECO:0007669"/>
    <property type="project" value="TreeGrafter"/>
</dbReference>
<dbReference type="Proteomes" id="UP000677228">
    <property type="component" value="Unassembled WGS sequence"/>
</dbReference>
<organism evidence="6 7">
    <name type="scientific">Didymodactylos carnosus</name>
    <dbReference type="NCBI Taxonomy" id="1234261"/>
    <lineage>
        <taxon>Eukaryota</taxon>
        <taxon>Metazoa</taxon>
        <taxon>Spiralia</taxon>
        <taxon>Gnathifera</taxon>
        <taxon>Rotifera</taxon>
        <taxon>Eurotatoria</taxon>
        <taxon>Bdelloidea</taxon>
        <taxon>Philodinida</taxon>
        <taxon>Philodinidae</taxon>
        <taxon>Didymodactylos</taxon>
    </lineage>
</organism>
<dbReference type="Gene3D" id="3.30.1370.110">
    <property type="match status" value="1"/>
</dbReference>
<dbReference type="SUPFAM" id="SSF55785">
    <property type="entry name" value="PYP-like sensor domain (PAS domain)"/>
    <property type="match status" value="1"/>
</dbReference>
<feature type="region of interest" description="Disordered" evidence="1">
    <location>
        <begin position="761"/>
        <end position="781"/>
    </location>
</feature>
<dbReference type="PANTHER" id="PTHR46535">
    <property type="entry name" value="NEDD4-BINDING PROTEIN 2"/>
    <property type="match status" value="1"/>
</dbReference>
<dbReference type="InterPro" id="IPR013899">
    <property type="entry name" value="DUF1771"/>
</dbReference>
<dbReference type="Pfam" id="PF08590">
    <property type="entry name" value="DUF1771"/>
    <property type="match status" value="1"/>
</dbReference>
<feature type="domain" description="BHLH" evidence="4">
    <location>
        <begin position="51"/>
        <end position="102"/>
    </location>
</feature>
<dbReference type="Gene3D" id="3.40.50.300">
    <property type="entry name" value="P-loop containing nucleotide triphosphate hydrolases"/>
    <property type="match status" value="1"/>
</dbReference>
<feature type="domain" description="Smr" evidence="3">
    <location>
        <begin position="2061"/>
        <end position="2139"/>
    </location>
</feature>
<dbReference type="SMART" id="SM01162">
    <property type="entry name" value="DUF1771"/>
    <property type="match status" value="1"/>
</dbReference>
<dbReference type="PROSITE" id="PS50112">
    <property type="entry name" value="PAS"/>
    <property type="match status" value="1"/>
</dbReference>
<comment type="caution">
    <text evidence="6">The sequence shown here is derived from an EMBL/GenBank/DDBJ whole genome shotgun (WGS) entry which is preliminary data.</text>
</comment>
<feature type="compositionally biased region" description="Low complexity" evidence="1">
    <location>
        <begin position="499"/>
        <end position="508"/>
    </location>
</feature>
<dbReference type="Pfam" id="PF08447">
    <property type="entry name" value="PAS_3"/>
    <property type="match status" value="1"/>
</dbReference>
<feature type="compositionally biased region" description="Polar residues" evidence="1">
    <location>
        <begin position="761"/>
        <end position="772"/>
    </location>
</feature>
<dbReference type="InterPro" id="IPR013655">
    <property type="entry name" value="PAS_fold_3"/>
</dbReference>
<dbReference type="InterPro" id="IPR002625">
    <property type="entry name" value="Smr_dom"/>
</dbReference>
<dbReference type="InterPro" id="IPR036063">
    <property type="entry name" value="Smr_dom_sf"/>
</dbReference>
<evidence type="ECO:0000259" key="4">
    <source>
        <dbReference type="PROSITE" id="PS50888"/>
    </source>
</evidence>
<protein>
    <submittedName>
        <fullName evidence="6">Uncharacterized protein</fullName>
    </submittedName>
</protein>
<feature type="region of interest" description="Disordered" evidence="1">
    <location>
        <begin position="1402"/>
        <end position="1423"/>
    </location>
</feature>
<dbReference type="InterPro" id="IPR011598">
    <property type="entry name" value="bHLH_dom"/>
</dbReference>
<dbReference type="GO" id="GO:0005634">
    <property type="term" value="C:nucleus"/>
    <property type="evidence" value="ECO:0007669"/>
    <property type="project" value="TreeGrafter"/>
</dbReference>
<reference evidence="6" key="1">
    <citation type="submission" date="2021-02" db="EMBL/GenBank/DDBJ databases">
        <authorList>
            <person name="Nowell W R."/>
        </authorList>
    </citation>
    <scope>NUCLEOTIDE SEQUENCE</scope>
</reference>
<feature type="region of interest" description="Disordered" evidence="1">
    <location>
        <begin position="38"/>
        <end position="59"/>
    </location>
</feature>
<dbReference type="EMBL" id="CAJNOK010001279">
    <property type="protein sequence ID" value="CAF0803151.1"/>
    <property type="molecule type" value="Genomic_DNA"/>
</dbReference>
<feature type="region of interest" description="Disordered" evidence="1">
    <location>
        <begin position="1006"/>
        <end position="1044"/>
    </location>
</feature>
<dbReference type="Pfam" id="PF01713">
    <property type="entry name" value="Smr"/>
    <property type="match status" value="1"/>
</dbReference>
<evidence type="ECO:0000313" key="7">
    <source>
        <dbReference type="Proteomes" id="UP000682733"/>
    </source>
</evidence>
<dbReference type="InterPro" id="IPR000014">
    <property type="entry name" value="PAS"/>
</dbReference>
<accession>A0A8S2H0L6</accession>
<dbReference type="Gene3D" id="4.10.280.10">
    <property type="entry name" value="Helix-loop-helix DNA-binding domain"/>
    <property type="match status" value="1"/>
</dbReference>
<evidence type="ECO:0000256" key="1">
    <source>
        <dbReference type="SAM" id="MobiDB-lite"/>
    </source>
</evidence>
<dbReference type="NCBIfam" id="TIGR00229">
    <property type="entry name" value="sensory_box"/>
    <property type="match status" value="1"/>
</dbReference>
<feature type="compositionally biased region" description="Polar residues" evidence="1">
    <location>
        <begin position="844"/>
        <end position="863"/>
    </location>
</feature>
<dbReference type="Pfam" id="PF13671">
    <property type="entry name" value="AAA_33"/>
    <property type="match status" value="1"/>
</dbReference>
<dbReference type="InterPro" id="IPR027417">
    <property type="entry name" value="P-loop_NTPase"/>
</dbReference>
<dbReference type="SMART" id="SM00463">
    <property type="entry name" value="SMR"/>
    <property type="match status" value="1"/>
</dbReference>
<evidence type="ECO:0000313" key="6">
    <source>
        <dbReference type="EMBL" id="CAF3586520.1"/>
    </source>
</evidence>
<dbReference type="InterPro" id="IPR036638">
    <property type="entry name" value="HLH_DNA-bd_sf"/>
</dbReference>
<dbReference type="SUPFAM" id="SSF160443">
    <property type="entry name" value="SMR domain-like"/>
    <property type="match status" value="1"/>
</dbReference>
<feature type="compositionally biased region" description="Low complexity" evidence="1">
    <location>
        <begin position="893"/>
        <end position="911"/>
    </location>
</feature>
<feature type="domain" description="PAS" evidence="2">
    <location>
        <begin position="214"/>
        <end position="266"/>
    </location>
</feature>
<dbReference type="InterPro" id="IPR052772">
    <property type="entry name" value="Endo/PolyKinase_Domain-Protein"/>
</dbReference>
<dbReference type="CDD" id="cd00130">
    <property type="entry name" value="PAS"/>
    <property type="match status" value="1"/>
</dbReference>
<dbReference type="EMBL" id="CAJOBA010001278">
    <property type="protein sequence ID" value="CAF3586520.1"/>
    <property type="molecule type" value="Genomic_DNA"/>
</dbReference>
<dbReference type="PANTHER" id="PTHR46535:SF1">
    <property type="entry name" value="NEDD4-BINDING PROTEIN 2"/>
    <property type="match status" value="1"/>
</dbReference>
<feature type="compositionally biased region" description="Polar residues" evidence="1">
    <location>
        <begin position="388"/>
        <end position="408"/>
    </location>
</feature>
<dbReference type="Pfam" id="PF00010">
    <property type="entry name" value="HLH"/>
    <property type="match status" value="1"/>
</dbReference>
<feature type="compositionally biased region" description="Low complexity" evidence="1">
    <location>
        <begin position="1834"/>
        <end position="1843"/>
    </location>
</feature>
<feature type="compositionally biased region" description="Polar residues" evidence="1">
    <location>
        <begin position="582"/>
        <end position="595"/>
    </location>
</feature>
<gene>
    <name evidence="5" type="ORF">OVA965_LOCUS4753</name>
    <name evidence="6" type="ORF">TMI583_LOCUS4746</name>
</gene>
<feature type="region of interest" description="Disordered" evidence="1">
    <location>
        <begin position="487"/>
        <end position="515"/>
    </location>
</feature>
<dbReference type="PROSITE" id="PS50828">
    <property type="entry name" value="SMR"/>
    <property type="match status" value="1"/>
</dbReference>
<dbReference type="GO" id="GO:0046983">
    <property type="term" value="F:protein dimerization activity"/>
    <property type="evidence" value="ECO:0007669"/>
    <property type="project" value="InterPro"/>
</dbReference>
<dbReference type="SUPFAM" id="SSF52540">
    <property type="entry name" value="P-loop containing nucleoside triphosphate hydrolases"/>
    <property type="match status" value="1"/>
</dbReference>
<proteinExistence type="predicted"/>
<dbReference type="SUPFAM" id="SSF47459">
    <property type="entry name" value="HLH, helix-loop-helix DNA-binding domain"/>
    <property type="match status" value="1"/>
</dbReference>